<dbReference type="SUPFAM" id="SSF46955">
    <property type="entry name" value="Putative DNA-binding domain"/>
    <property type="match status" value="1"/>
</dbReference>
<dbReference type="GO" id="GO:0003677">
    <property type="term" value="F:DNA binding"/>
    <property type="evidence" value="ECO:0007669"/>
    <property type="project" value="InterPro"/>
</dbReference>
<dbReference type="RefSeq" id="WP_083322915.1">
    <property type="nucleotide sequence ID" value="NZ_JAAUVV010000020.1"/>
</dbReference>
<dbReference type="InterPro" id="IPR041657">
    <property type="entry name" value="HTH_17"/>
</dbReference>
<reference evidence="2 3" key="1">
    <citation type="submission" date="2020-03" db="EMBL/GenBank/DDBJ databases">
        <title>Draft genome sequences of bacterial isolates from the female urobiome.</title>
        <authorList>
            <person name="Miller-Ensminger T."/>
            <person name="Wolfe A.J."/>
            <person name="Putonti C."/>
        </authorList>
    </citation>
    <scope>NUCLEOTIDE SEQUENCE [LARGE SCALE GENOMIC DNA]</scope>
    <source>
        <strain evidence="2 3">UMB8490</strain>
    </source>
</reference>
<dbReference type="AlphaFoldDB" id="A0AAP6XPQ5"/>
<dbReference type="Proteomes" id="UP000591626">
    <property type="component" value="Unassembled WGS sequence"/>
</dbReference>
<organism evidence="2 3">
    <name type="scientific">Corynebacterium coyleae</name>
    <dbReference type="NCBI Taxonomy" id="53374"/>
    <lineage>
        <taxon>Bacteria</taxon>
        <taxon>Bacillati</taxon>
        <taxon>Actinomycetota</taxon>
        <taxon>Actinomycetes</taxon>
        <taxon>Mycobacteriales</taxon>
        <taxon>Corynebacteriaceae</taxon>
        <taxon>Corynebacterium</taxon>
    </lineage>
</organism>
<dbReference type="Gene3D" id="1.10.1660.10">
    <property type="match status" value="1"/>
</dbReference>
<evidence type="ECO:0000313" key="2">
    <source>
        <dbReference type="EMBL" id="NJJ04557.1"/>
    </source>
</evidence>
<dbReference type="InterPro" id="IPR009061">
    <property type="entry name" value="DNA-bd_dom_put_sf"/>
</dbReference>
<accession>A0AAP6XPQ5</accession>
<dbReference type="EMBL" id="JAAUVV010000020">
    <property type="protein sequence ID" value="NJJ04557.1"/>
    <property type="molecule type" value="Genomic_DNA"/>
</dbReference>
<evidence type="ECO:0000313" key="3">
    <source>
        <dbReference type="Proteomes" id="UP000591626"/>
    </source>
</evidence>
<gene>
    <name evidence="2" type="ORF">HC138_09390</name>
</gene>
<dbReference type="InterPro" id="IPR010093">
    <property type="entry name" value="SinI_DNA-bd"/>
</dbReference>
<proteinExistence type="predicted"/>
<comment type="caution">
    <text evidence="2">The sequence shown here is derived from an EMBL/GenBank/DDBJ whole genome shotgun (WGS) entry which is preliminary data.</text>
</comment>
<sequence>MSILETLNLDPQKMLTTSEAADLTGMNPMTIRRAITDGTIHAFTPPSGKKYIFQAKELENLLIPVRPAA</sequence>
<name>A0AAP6XPQ5_9CORY</name>
<protein>
    <submittedName>
        <fullName evidence="2">Helix-turn-helix domain-containing protein</fullName>
    </submittedName>
</protein>
<dbReference type="NCBIfam" id="TIGR01764">
    <property type="entry name" value="excise"/>
    <property type="match status" value="1"/>
</dbReference>
<feature type="domain" description="Helix-turn-helix" evidence="1">
    <location>
        <begin position="14"/>
        <end position="61"/>
    </location>
</feature>
<evidence type="ECO:0000259" key="1">
    <source>
        <dbReference type="Pfam" id="PF12728"/>
    </source>
</evidence>
<dbReference type="Pfam" id="PF12728">
    <property type="entry name" value="HTH_17"/>
    <property type="match status" value="1"/>
</dbReference>